<dbReference type="Gene3D" id="1.10.10.10">
    <property type="entry name" value="Winged helix-like DNA-binding domain superfamily/Winged helix DNA-binding domain"/>
    <property type="match status" value="1"/>
</dbReference>
<evidence type="ECO:0000256" key="1">
    <source>
        <dbReference type="ARBA" id="ARBA00022614"/>
    </source>
</evidence>
<evidence type="ECO:0000259" key="5">
    <source>
        <dbReference type="Pfam" id="PF25019"/>
    </source>
</evidence>
<feature type="domain" description="Disease resistance protein winged helix" evidence="4">
    <location>
        <begin position="450"/>
        <end position="523"/>
    </location>
</feature>
<dbReference type="Pfam" id="PF25019">
    <property type="entry name" value="LRR_R13L1-DRL21"/>
    <property type="match status" value="1"/>
</dbReference>
<dbReference type="PRINTS" id="PR00364">
    <property type="entry name" value="DISEASERSIST"/>
</dbReference>
<comment type="caution">
    <text evidence="6">The sequence shown here is derived from an EMBL/GenBank/DDBJ whole genome shotgun (WGS) entry which is preliminary data.</text>
</comment>
<dbReference type="SUPFAM" id="SSF52058">
    <property type="entry name" value="L domain-like"/>
    <property type="match status" value="1"/>
</dbReference>
<dbReference type="SUPFAM" id="SSF52540">
    <property type="entry name" value="P-loop containing nucleoside triphosphate hydrolases"/>
    <property type="match status" value="1"/>
</dbReference>
<evidence type="ECO:0000313" key="6">
    <source>
        <dbReference type="EMBL" id="KAJ4773370.1"/>
    </source>
</evidence>
<dbReference type="PANTHER" id="PTHR36766">
    <property type="entry name" value="PLANT BROAD-SPECTRUM MILDEW RESISTANCE PROTEIN RPW8"/>
    <property type="match status" value="1"/>
</dbReference>
<proteinExistence type="predicted"/>
<sequence length="1401" mass="160307">MAEAGVFAALGWVASPLMKMLFDKAHRLLGNSMDEKMEMLVSTVLPGLSLVIDKAENSPNKTKLGAWLKRLKDAYYDAEEAIDLLEYQLLEQNLKTEDRRTRVSLFSLLVPPCLQNIMLIKKRISLKIELKIHIDKLVQIAKEANEFCNLLEAPPDYASTSNSDRETICQLSGIVFGREKDKEVVARLLREEQQPGLSDRPGVPIIIIMGRSGIGKTTLAQYVYQYMGKQTYFDLLLWVHVPRKFKAADIVKKTLRNIHSKYGALHVDNYDPSGSLDDLAARMSRMLGSKKFLLILDDFWCDAEDEREQWKNFISCFSGWQPAGKIILTTQSVRAAENADLADLTEIKTYHLQQLEKGEFFKLFMHHAWPSNRSMQRVEFKNIGYKIAAKLRGDPGTAKIVGHQLREKLEVSHWERIAEKDWLGDNMKVRIWSYQQLPAHLQRCFAFCGLFLKGVQFPGQFLIQLWIAEGYVKPVDKDNQGSMEEIGERYLNELVCRFFLEQHVLDGNKIIHYQLHDLLHDLAERVQGDDFLKIENYSRNVPPHISQILSRSENIRHIYLPMSMMIVLQDKICLMKNLRTLICYETACTIPKQLLREILKNSKKLRVLCLPSCEDDFPDCFGNLKHLRLLHFVGSMPLKKLPASICKLYHLQTLSMQSCESLPKKFCRLISLRHFITEGETMPYISDVGRLMSLQGLKEFTIRKKRGHELHQLENLNQLRGSLCISGLENASLEDAVKANMGSKIHLEELQFGWKSDKSVADEFQLLDALQPHPNIKGLRIVWFTGNKLPNWLLGQKSTLKHLTALHLTFCSNLEDISTIYESIPKCEVLSLTTLSSLKELPLLPQNLTRLSLVLIPQLSYISENDIKMRDERKQFMLEAAMEITKYMKERYPPLLFEPTKGVVRRYLYSVKERSSNCEKLVSKMTEIDPWDDDCPEHQLLDAWEMCMQYHLETILNKNEESKLILPSALTILEIQACSITSDALSNCIEHLVCLSELQLVEIQTITSLPREEVLHTLKNLRSICIEHCYLLSSLGGIRALTSLTELTVKWCHSLNSSNELPSSLERLIFRECAYVDVILDQSDLPKLRVLEVHEALCVQYLREGCRTGVLHVGRLPCLKELTLGGWKGHLKGFNSLTSLYVLMVYSPGNDLASPIHKCTIRIEKVYVDNPLLLKKMLSDLTISSIEFVSIVCFEGESIDDDEVFQSLTSLKTLHLSGCNITHLPMQLKNLASLEYMIINNCPNLCEIESLPKNFSQLDIEECPTLSEKFNNHGSYQVWIDEGTTIVTFPKEGQTMLRPSQPTQQENTSYPPNPQRVLANQHQSSTTAEHRHKGIEAIPHDSLDYITGQPPLHVSTGNVWFKAQFDEAGPSRTAYEEVDADEEEEEIVPDMRRQCLLRHTP</sequence>
<dbReference type="InterPro" id="IPR058922">
    <property type="entry name" value="WHD_DRP"/>
</dbReference>
<keyword evidence="1" id="KW-0433">Leucine-rich repeat</keyword>
<keyword evidence="7" id="KW-1185">Reference proteome</keyword>
<dbReference type="PANTHER" id="PTHR36766:SF64">
    <property type="entry name" value="OS12G0206100 PROTEIN"/>
    <property type="match status" value="1"/>
</dbReference>
<dbReference type="GO" id="GO:0043531">
    <property type="term" value="F:ADP binding"/>
    <property type="evidence" value="ECO:0007669"/>
    <property type="project" value="InterPro"/>
</dbReference>
<evidence type="ECO:0000259" key="4">
    <source>
        <dbReference type="Pfam" id="PF23559"/>
    </source>
</evidence>
<dbReference type="EMBL" id="JAMFTS010000003">
    <property type="protein sequence ID" value="KAJ4773370.1"/>
    <property type="molecule type" value="Genomic_DNA"/>
</dbReference>
<gene>
    <name evidence="6" type="ORF">LUZ62_057627</name>
</gene>
<dbReference type="InterPro" id="IPR036388">
    <property type="entry name" value="WH-like_DNA-bd_sf"/>
</dbReference>
<reference evidence="6" key="1">
    <citation type="submission" date="2022-08" db="EMBL/GenBank/DDBJ databases">
        <authorList>
            <person name="Marques A."/>
        </authorList>
    </citation>
    <scope>NUCLEOTIDE SEQUENCE</scope>
    <source>
        <strain evidence="6">RhyPub2mFocal</strain>
        <tissue evidence="6">Leaves</tissue>
    </source>
</reference>
<evidence type="ECO:0000259" key="3">
    <source>
        <dbReference type="Pfam" id="PF00931"/>
    </source>
</evidence>
<protein>
    <submittedName>
        <fullName evidence="6">Disease resistance protein RGA2</fullName>
    </submittedName>
</protein>
<dbReference type="InterPro" id="IPR027417">
    <property type="entry name" value="P-loop_NTPase"/>
</dbReference>
<dbReference type="InterPro" id="IPR056789">
    <property type="entry name" value="LRR_R13L1-DRL21"/>
</dbReference>
<dbReference type="Proteomes" id="UP001140206">
    <property type="component" value="Chromosome 3"/>
</dbReference>
<feature type="domain" description="R13L1/DRL21-like LRR repeat region" evidence="5">
    <location>
        <begin position="710"/>
        <end position="833"/>
    </location>
</feature>
<keyword evidence="2" id="KW-0611">Plant defense</keyword>
<evidence type="ECO:0000313" key="7">
    <source>
        <dbReference type="Proteomes" id="UP001140206"/>
    </source>
</evidence>
<organism evidence="6 7">
    <name type="scientific">Rhynchospora pubera</name>
    <dbReference type="NCBI Taxonomy" id="906938"/>
    <lineage>
        <taxon>Eukaryota</taxon>
        <taxon>Viridiplantae</taxon>
        <taxon>Streptophyta</taxon>
        <taxon>Embryophyta</taxon>
        <taxon>Tracheophyta</taxon>
        <taxon>Spermatophyta</taxon>
        <taxon>Magnoliopsida</taxon>
        <taxon>Liliopsida</taxon>
        <taxon>Poales</taxon>
        <taxon>Cyperaceae</taxon>
        <taxon>Cyperoideae</taxon>
        <taxon>Rhynchosporeae</taxon>
        <taxon>Rhynchospora</taxon>
    </lineage>
</organism>
<feature type="domain" description="NB-ARC" evidence="3">
    <location>
        <begin position="195"/>
        <end position="372"/>
    </location>
</feature>
<dbReference type="Gene3D" id="3.80.10.10">
    <property type="entry name" value="Ribonuclease Inhibitor"/>
    <property type="match status" value="3"/>
</dbReference>
<accession>A0AAV8E2J6</accession>
<dbReference type="SUPFAM" id="SSF52047">
    <property type="entry name" value="RNI-like"/>
    <property type="match status" value="1"/>
</dbReference>
<evidence type="ECO:0000256" key="2">
    <source>
        <dbReference type="ARBA" id="ARBA00022821"/>
    </source>
</evidence>
<dbReference type="Pfam" id="PF00931">
    <property type="entry name" value="NB-ARC"/>
    <property type="match status" value="1"/>
</dbReference>
<dbReference type="Pfam" id="PF23559">
    <property type="entry name" value="WHD_DRP"/>
    <property type="match status" value="1"/>
</dbReference>
<name>A0AAV8E2J6_9POAL</name>
<dbReference type="GO" id="GO:0006952">
    <property type="term" value="P:defense response"/>
    <property type="evidence" value="ECO:0007669"/>
    <property type="project" value="UniProtKB-KW"/>
</dbReference>
<dbReference type="Gene3D" id="3.40.50.300">
    <property type="entry name" value="P-loop containing nucleotide triphosphate hydrolases"/>
    <property type="match status" value="1"/>
</dbReference>
<dbReference type="InterPro" id="IPR032675">
    <property type="entry name" value="LRR_dom_sf"/>
</dbReference>
<dbReference type="InterPro" id="IPR002182">
    <property type="entry name" value="NB-ARC"/>
</dbReference>